<evidence type="ECO:0000313" key="2">
    <source>
        <dbReference type="Proteomes" id="UP000186221"/>
    </source>
</evidence>
<evidence type="ECO:0000313" key="1">
    <source>
        <dbReference type="EMBL" id="SIT20147.1"/>
    </source>
</evidence>
<organism evidence="1 2">
    <name type="scientific">Rhodobacter aestuarii</name>
    <dbReference type="NCBI Taxonomy" id="453582"/>
    <lineage>
        <taxon>Bacteria</taxon>
        <taxon>Pseudomonadati</taxon>
        <taxon>Pseudomonadota</taxon>
        <taxon>Alphaproteobacteria</taxon>
        <taxon>Rhodobacterales</taxon>
        <taxon>Rhodobacter group</taxon>
        <taxon>Rhodobacter</taxon>
    </lineage>
</organism>
<sequence length="188" mass="21556">MSSSSQTIERVLLQNIEDGDRRKFIAKSNDADSGGGARDLRFRPETEFLPFFRRMFPNKTTKTRKAKGVTSQIEVLSGTVTWHEPTGDKSATMEIWPATYARPNECRIARISEFALDGLIQNDPNGGRSVFMMFQQANRDIWLYFTTETSLLTQNWDPKIKKFAQDWFDDGCKSAFLDLVTKEQYPHG</sequence>
<name>A0A1N7QC59_9RHOB</name>
<proteinExistence type="predicted"/>
<dbReference type="Proteomes" id="UP000186221">
    <property type="component" value="Unassembled WGS sequence"/>
</dbReference>
<dbReference type="RefSeq" id="WP_076486313.1">
    <property type="nucleotide sequence ID" value="NZ_FTOG01000015.1"/>
</dbReference>
<accession>A0A1N7QC59</accession>
<dbReference type="EMBL" id="FTOG01000015">
    <property type="protein sequence ID" value="SIT20147.1"/>
    <property type="molecule type" value="Genomic_DNA"/>
</dbReference>
<dbReference type="STRING" id="453582.SAMN05421580_11525"/>
<protein>
    <submittedName>
        <fullName evidence="1">Uncharacterized protein</fullName>
    </submittedName>
</protein>
<gene>
    <name evidence="1" type="ORF">SAMN05421580_11525</name>
</gene>
<reference evidence="2" key="1">
    <citation type="submission" date="2017-01" db="EMBL/GenBank/DDBJ databases">
        <authorList>
            <person name="Varghese N."/>
            <person name="Submissions S."/>
        </authorList>
    </citation>
    <scope>NUCLEOTIDE SEQUENCE [LARGE SCALE GENOMIC DNA]</scope>
    <source>
        <strain evidence="2">DSM 19945</strain>
    </source>
</reference>
<dbReference type="AlphaFoldDB" id="A0A1N7QC59"/>
<keyword evidence="2" id="KW-1185">Reference proteome</keyword>
<dbReference type="OrthoDB" id="7593497at2"/>